<dbReference type="SMART" id="SM00028">
    <property type="entry name" value="TPR"/>
    <property type="match status" value="2"/>
</dbReference>
<dbReference type="Proteomes" id="UP001595555">
    <property type="component" value="Unassembled WGS sequence"/>
</dbReference>
<evidence type="ECO:0000313" key="4">
    <source>
        <dbReference type="Proteomes" id="UP001595555"/>
    </source>
</evidence>
<organism evidence="3 4">
    <name type="scientific">Cellvibrio fontiphilus</name>
    <dbReference type="NCBI Taxonomy" id="1815559"/>
    <lineage>
        <taxon>Bacteria</taxon>
        <taxon>Pseudomonadati</taxon>
        <taxon>Pseudomonadota</taxon>
        <taxon>Gammaproteobacteria</taxon>
        <taxon>Cellvibrionales</taxon>
        <taxon>Cellvibrionaceae</taxon>
        <taxon>Cellvibrio</taxon>
    </lineage>
</organism>
<feature type="signal peptide" evidence="2">
    <location>
        <begin position="1"/>
        <end position="24"/>
    </location>
</feature>
<dbReference type="RefSeq" id="WP_378118472.1">
    <property type="nucleotide sequence ID" value="NZ_JBHRTF010000004.1"/>
</dbReference>
<name>A0ABV7FHU7_9GAMM</name>
<comment type="caution">
    <text evidence="3">The sequence shown here is derived from an EMBL/GenBank/DDBJ whole genome shotgun (WGS) entry which is preliminary data.</text>
</comment>
<keyword evidence="4" id="KW-1185">Reference proteome</keyword>
<feature type="chain" id="PRO_5045416211" evidence="2">
    <location>
        <begin position="25"/>
        <end position="151"/>
    </location>
</feature>
<evidence type="ECO:0000256" key="1">
    <source>
        <dbReference type="SAM" id="MobiDB-lite"/>
    </source>
</evidence>
<evidence type="ECO:0000256" key="2">
    <source>
        <dbReference type="SAM" id="SignalP"/>
    </source>
</evidence>
<dbReference type="Gene3D" id="1.25.40.10">
    <property type="entry name" value="Tetratricopeptide repeat domain"/>
    <property type="match status" value="1"/>
</dbReference>
<keyword evidence="2" id="KW-0732">Signal</keyword>
<dbReference type="EMBL" id="JBHRTF010000004">
    <property type="protein sequence ID" value="MFC3115804.1"/>
    <property type="molecule type" value="Genomic_DNA"/>
</dbReference>
<sequence length="151" mass="16224">MIKHCYSLCLASLLLMLAGCTTQSNYPSPQPQPAPKPAAPPPAVTYPQPGAVTPAPATPAVMINPAALSLARQGRSQYQQQDYQGAIATAERGLRIDRRAADLYLLLAESYLQLGQPDKARLFIQQGKRFASAGSEAAQGLQRLELMVQGY</sequence>
<protein>
    <submittedName>
        <fullName evidence="3">Tol-pal system YbgF family protein</fullName>
    </submittedName>
</protein>
<dbReference type="InterPro" id="IPR011990">
    <property type="entry name" value="TPR-like_helical_dom_sf"/>
</dbReference>
<gene>
    <name evidence="3" type="ORF">ACFODX_09570</name>
</gene>
<accession>A0ABV7FHU7</accession>
<evidence type="ECO:0000313" key="3">
    <source>
        <dbReference type="EMBL" id="MFC3115804.1"/>
    </source>
</evidence>
<proteinExistence type="predicted"/>
<feature type="compositionally biased region" description="Pro residues" evidence="1">
    <location>
        <begin position="28"/>
        <end position="44"/>
    </location>
</feature>
<dbReference type="InterPro" id="IPR019734">
    <property type="entry name" value="TPR_rpt"/>
</dbReference>
<dbReference type="SUPFAM" id="SSF48452">
    <property type="entry name" value="TPR-like"/>
    <property type="match status" value="1"/>
</dbReference>
<dbReference type="PROSITE" id="PS51257">
    <property type="entry name" value="PROKAR_LIPOPROTEIN"/>
    <property type="match status" value="1"/>
</dbReference>
<reference evidence="4" key="1">
    <citation type="journal article" date="2019" name="Int. J. Syst. Evol. Microbiol.">
        <title>The Global Catalogue of Microorganisms (GCM) 10K type strain sequencing project: providing services to taxonomists for standard genome sequencing and annotation.</title>
        <authorList>
            <consortium name="The Broad Institute Genomics Platform"/>
            <consortium name="The Broad Institute Genome Sequencing Center for Infectious Disease"/>
            <person name="Wu L."/>
            <person name="Ma J."/>
        </authorList>
    </citation>
    <scope>NUCLEOTIDE SEQUENCE [LARGE SCALE GENOMIC DNA]</scope>
    <source>
        <strain evidence="4">KCTC 52237</strain>
    </source>
</reference>
<dbReference type="Pfam" id="PF14559">
    <property type="entry name" value="TPR_19"/>
    <property type="match status" value="1"/>
</dbReference>
<feature type="region of interest" description="Disordered" evidence="1">
    <location>
        <begin position="25"/>
        <end position="52"/>
    </location>
</feature>